<evidence type="ECO:0000313" key="5">
    <source>
        <dbReference type="EMBL" id="MBD0384009.1"/>
    </source>
</evidence>
<name>A0A926QN41_9BACL</name>
<organism evidence="5 6">
    <name type="scientific">Paenibacillus sedimenti</name>
    <dbReference type="NCBI Taxonomy" id="2770274"/>
    <lineage>
        <taxon>Bacteria</taxon>
        <taxon>Bacillati</taxon>
        <taxon>Bacillota</taxon>
        <taxon>Bacilli</taxon>
        <taxon>Bacillales</taxon>
        <taxon>Paenibacillaceae</taxon>
        <taxon>Paenibacillus</taxon>
    </lineage>
</organism>
<dbReference type="Pfam" id="PF12833">
    <property type="entry name" value="HTH_18"/>
    <property type="match status" value="1"/>
</dbReference>
<feature type="domain" description="HTH araC/xylS-type" evidence="4">
    <location>
        <begin position="165"/>
        <end position="263"/>
    </location>
</feature>
<evidence type="ECO:0000256" key="2">
    <source>
        <dbReference type="ARBA" id="ARBA00023125"/>
    </source>
</evidence>
<dbReference type="Proteomes" id="UP000650466">
    <property type="component" value="Unassembled WGS sequence"/>
</dbReference>
<dbReference type="Gene3D" id="1.10.10.60">
    <property type="entry name" value="Homeodomain-like"/>
    <property type="match status" value="2"/>
</dbReference>
<dbReference type="SUPFAM" id="SSF46689">
    <property type="entry name" value="Homeodomain-like"/>
    <property type="match status" value="2"/>
</dbReference>
<evidence type="ECO:0000256" key="3">
    <source>
        <dbReference type="ARBA" id="ARBA00023163"/>
    </source>
</evidence>
<dbReference type="AlphaFoldDB" id="A0A926QN41"/>
<gene>
    <name evidence="5" type="ORF">ICC18_28555</name>
</gene>
<reference evidence="5" key="1">
    <citation type="submission" date="2020-09" db="EMBL/GenBank/DDBJ databases">
        <title>Draft Genome Sequence of Paenibacillus sp. WST5.</title>
        <authorList>
            <person name="Bao Z."/>
        </authorList>
    </citation>
    <scope>NUCLEOTIDE SEQUENCE</scope>
    <source>
        <strain evidence="5">WST5</strain>
    </source>
</reference>
<keyword evidence="1" id="KW-0805">Transcription regulation</keyword>
<keyword evidence="3" id="KW-0804">Transcription</keyword>
<keyword evidence="2" id="KW-0238">DNA-binding</keyword>
<dbReference type="RefSeq" id="WP_188177785.1">
    <property type="nucleotide sequence ID" value="NZ_JACVVD010000014.1"/>
</dbReference>
<dbReference type="InterPro" id="IPR018060">
    <property type="entry name" value="HTH_AraC"/>
</dbReference>
<dbReference type="EMBL" id="JACVVD010000014">
    <property type="protein sequence ID" value="MBD0384009.1"/>
    <property type="molecule type" value="Genomic_DNA"/>
</dbReference>
<evidence type="ECO:0000256" key="1">
    <source>
        <dbReference type="ARBA" id="ARBA00023015"/>
    </source>
</evidence>
<proteinExistence type="predicted"/>
<keyword evidence="6" id="KW-1185">Reference proteome</keyword>
<dbReference type="GO" id="GO:0043565">
    <property type="term" value="F:sequence-specific DNA binding"/>
    <property type="evidence" value="ECO:0007669"/>
    <property type="project" value="InterPro"/>
</dbReference>
<sequence>MNFQQLIQMIPLVEQIESYNISQTIDCPADRHLLIIVRRGHIKVQAHDHEPAVCTQAFACHPDYGPYTIQSPRTKEVEYAVITYRMLPEHHLWTLHGPLTTISEYKIHYMVDELIRTTHDISMHSAQEEAAHQFRMRMMFERILFIYLYESRITHEKKSSFESIEETLSYINEHYMVELTLPMLARRAGMSVGHYTVLFKKHTGTTMTSYLHTLRVEKAKLLLSQKNLLAKEIAQRVGYVDYFHFSKVFKKITGCSPTVYQQQQTSKN</sequence>
<accession>A0A926QN41</accession>
<dbReference type="PANTHER" id="PTHR43280">
    <property type="entry name" value="ARAC-FAMILY TRANSCRIPTIONAL REGULATOR"/>
    <property type="match status" value="1"/>
</dbReference>
<evidence type="ECO:0000259" key="4">
    <source>
        <dbReference type="PROSITE" id="PS01124"/>
    </source>
</evidence>
<dbReference type="PROSITE" id="PS01124">
    <property type="entry name" value="HTH_ARAC_FAMILY_2"/>
    <property type="match status" value="1"/>
</dbReference>
<protein>
    <submittedName>
        <fullName evidence="5">Helix-turn-helix transcriptional regulator</fullName>
    </submittedName>
</protein>
<dbReference type="GO" id="GO:0003700">
    <property type="term" value="F:DNA-binding transcription factor activity"/>
    <property type="evidence" value="ECO:0007669"/>
    <property type="project" value="InterPro"/>
</dbReference>
<comment type="caution">
    <text evidence="5">The sequence shown here is derived from an EMBL/GenBank/DDBJ whole genome shotgun (WGS) entry which is preliminary data.</text>
</comment>
<dbReference type="PANTHER" id="PTHR43280:SF2">
    <property type="entry name" value="HTH-TYPE TRANSCRIPTIONAL REGULATOR EXSA"/>
    <property type="match status" value="1"/>
</dbReference>
<evidence type="ECO:0000313" key="6">
    <source>
        <dbReference type="Proteomes" id="UP000650466"/>
    </source>
</evidence>
<dbReference type="InterPro" id="IPR009057">
    <property type="entry name" value="Homeodomain-like_sf"/>
</dbReference>
<dbReference type="SMART" id="SM00342">
    <property type="entry name" value="HTH_ARAC"/>
    <property type="match status" value="1"/>
</dbReference>